<dbReference type="EMBL" id="KV419420">
    <property type="protein sequence ID" value="KZS90581.1"/>
    <property type="molecule type" value="Genomic_DNA"/>
</dbReference>
<organism evidence="2 3">
    <name type="scientific">Sistotremastrum niveocremeum HHB9708</name>
    <dbReference type="NCBI Taxonomy" id="1314777"/>
    <lineage>
        <taxon>Eukaryota</taxon>
        <taxon>Fungi</taxon>
        <taxon>Dikarya</taxon>
        <taxon>Basidiomycota</taxon>
        <taxon>Agaricomycotina</taxon>
        <taxon>Agaricomycetes</taxon>
        <taxon>Sistotremastrales</taxon>
        <taxon>Sistotremastraceae</taxon>
        <taxon>Sertulicium</taxon>
        <taxon>Sertulicium niveocremeum</taxon>
    </lineage>
</organism>
<dbReference type="AlphaFoldDB" id="A0A164RI61"/>
<feature type="compositionally biased region" description="Low complexity" evidence="1">
    <location>
        <begin position="242"/>
        <end position="252"/>
    </location>
</feature>
<evidence type="ECO:0000313" key="2">
    <source>
        <dbReference type="EMBL" id="KZS90581.1"/>
    </source>
</evidence>
<name>A0A164RI61_9AGAM</name>
<accession>A0A164RI61</accession>
<dbReference type="InterPro" id="IPR046357">
    <property type="entry name" value="PPIase_dom_sf"/>
</dbReference>
<proteinExistence type="predicted"/>
<evidence type="ECO:0000256" key="1">
    <source>
        <dbReference type="SAM" id="MobiDB-lite"/>
    </source>
</evidence>
<feature type="compositionally biased region" description="Basic and acidic residues" evidence="1">
    <location>
        <begin position="144"/>
        <end position="165"/>
    </location>
</feature>
<gene>
    <name evidence="2" type="ORF">SISNIDRAFT_488157</name>
</gene>
<feature type="compositionally biased region" description="Pro residues" evidence="1">
    <location>
        <begin position="173"/>
        <end position="190"/>
    </location>
</feature>
<evidence type="ECO:0000313" key="3">
    <source>
        <dbReference type="Proteomes" id="UP000076722"/>
    </source>
</evidence>
<sequence length="379" mass="42028">MPILTIAQILSSTSGPFIFRSPSDEGHVFRIDTANLEAGTEDLTPTSLLLEILSPLNRITCTLVTFKEAGSPCRLKTDLSFPGSRVRLFVEGKGRISIMGTFRDWNAEEKHWKAWRTEAERQGSMISIPQEFRSIDGTATAVKRKAEPSEQNEDVKRTRVKHNEGPKQSQNPSPTPQDPSTIPPKLPPIIQPNITTSALVDPPLPAPVPLPLNAQDRDHSALPSAQIPLPPSAPGTPPQAVTSTSQFSNRSTSSQDLFPIFLEQGIRYRITKTGEGKKPKQNQWVRLAYDLDLGREPDADTKYHSIKFELGQTTTVKQKNVRGLQLLVPRMALKEQVEVFMPAAFALTPAQTPVIYRVSLREIADRLDGFEKKKETAAQ</sequence>
<reference evidence="2 3" key="1">
    <citation type="journal article" date="2016" name="Mol. Biol. Evol.">
        <title>Comparative Genomics of Early-Diverging Mushroom-Forming Fungi Provides Insights into the Origins of Lignocellulose Decay Capabilities.</title>
        <authorList>
            <person name="Nagy L.G."/>
            <person name="Riley R."/>
            <person name="Tritt A."/>
            <person name="Adam C."/>
            <person name="Daum C."/>
            <person name="Floudas D."/>
            <person name="Sun H."/>
            <person name="Yadav J.S."/>
            <person name="Pangilinan J."/>
            <person name="Larsson K.H."/>
            <person name="Matsuura K."/>
            <person name="Barry K."/>
            <person name="Labutti K."/>
            <person name="Kuo R."/>
            <person name="Ohm R.A."/>
            <person name="Bhattacharya S.S."/>
            <person name="Shirouzu T."/>
            <person name="Yoshinaga Y."/>
            <person name="Martin F.M."/>
            <person name="Grigoriev I.V."/>
            <person name="Hibbett D.S."/>
        </authorList>
    </citation>
    <scope>NUCLEOTIDE SEQUENCE [LARGE SCALE GENOMIC DNA]</scope>
    <source>
        <strain evidence="2 3">HHB9708</strain>
    </source>
</reference>
<protein>
    <submittedName>
        <fullName evidence="2">Uncharacterized protein</fullName>
    </submittedName>
</protein>
<feature type="region of interest" description="Disordered" evidence="1">
    <location>
        <begin position="140"/>
        <end position="252"/>
    </location>
</feature>
<dbReference type="SUPFAM" id="SSF54534">
    <property type="entry name" value="FKBP-like"/>
    <property type="match status" value="1"/>
</dbReference>
<dbReference type="Proteomes" id="UP000076722">
    <property type="component" value="Unassembled WGS sequence"/>
</dbReference>
<keyword evidence="3" id="KW-1185">Reference proteome</keyword>
<dbReference type="GO" id="GO:0003755">
    <property type="term" value="F:peptidyl-prolyl cis-trans isomerase activity"/>
    <property type="evidence" value="ECO:0007669"/>
    <property type="project" value="InterPro"/>
</dbReference>
<feature type="compositionally biased region" description="Pro residues" evidence="1">
    <location>
        <begin position="228"/>
        <end position="237"/>
    </location>
</feature>
<dbReference type="Gene3D" id="3.10.50.40">
    <property type="match status" value="1"/>
</dbReference>